<dbReference type="Gene3D" id="6.10.140.2220">
    <property type="match status" value="1"/>
</dbReference>
<dbReference type="AlphaFoldDB" id="A0A8H7CM95"/>
<evidence type="ECO:0000256" key="2">
    <source>
        <dbReference type="ARBA" id="ARBA00022771"/>
    </source>
</evidence>
<evidence type="ECO:0000256" key="4">
    <source>
        <dbReference type="PROSITE-ProRule" id="PRU00134"/>
    </source>
</evidence>
<feature type="domain" description="MYND-type" evidence="5">
    <location>
        <begin position="414"/>
        <end position="456"/>
    </location>
</feature>
<keyword evidence="8" id="KW-1185">Reference proteome</keyword>
<keyword evidence="1" id="KW-0479">Metal-binding</keyword>
<evidence type="ECO:0000256" key="1">
    <source>
        <dbReference type="ARBA" id="ARBA00022723"/>
    </source>
</evidence>
<evidence type="ECO:0000313" key="7">
    <source>
        <dbReference type="EMBL" id="KAF7353468.1"/>
    </source>
</evidence>
<comment type="caution">
    <text evidence="6">The sequence shown here is derived from an EMBL/GenBank/DDBJ whole genome shotgun (WGS) entry which is preliminary data.</text>
</comment>
<dbReference type="OrthoDB" id="3064659at2759"/>
<dbReference type="EMBL" id="JACAZH010000012">
    <property type="protein sequence ID" value="KAF7353468.1"/>
    <property type="molecule type" value="Genomic_DNA"/>
</dbReference>
<gene>
    <name evidence="7" type="ORF">MSAN_01536200</name>
    <name evidence="6" type="ORF">MSAN_02009000</name>
</gene>
<evidence type="ECO:0000259" key="5">
    <source>
        <dbReference type="PROSITE" id="PS50865"/>
    </source>
</evidence>
<protein>
    <submittedName>
        <fullName evidence="6">MYND-type domain-containing protein</fullName>
    </submittedName>
</protein>
<evidence type="ECO:0000313" key="6">
    <source>
        <dbReference type="EMBL" id="KAF7342925.1"/>
    </source>
</evidence>
<organism evidence="6 8">
    <name type="scientific">Mycena sanguinolenta</name>
    <dbReference type="NCBI Taxonomy" id="230812"/>
    <lineage>
        <taxon>Eukaryota</taxon>
        <taxon>Fungi</taxon>
        <taxon>Dikarya</taxon>
        <taxon>Basidiomycota</taxon>
        <taxon>Agaricomycotina</taxon>
        <taxon>Agaricomycetes</taxon>
        <taxon>Agaricomycetidae</taxon>
        <taxon>Agaricales</taxon>
        <taxon>Marasmiineae</taxon>
        <taxon>Mycenaceae</taxon>
        <taxon>Mycena</taxon>
    </lineage>
</organism>
<accession>A0A8H7CM95</accession>
<dbReference type="Proteomes" id="UP000623467">
    <property type="component" value="Unassembled WGS sequence"/>
</dbReference>
<evidence type="ECO:0000313" key="8">
    <source>
        <dbReference type="Proteomes" id="UP000623467"/>
    </source>
</evidence>
<keyword evidence="2 4" id="KW-0863">Zinc-finger</keyword>
<sequence length="577" mass="64615">MHPSLNVSNFSRLPPFLRKRAVAAASGSQEDALALLKDVTDVAPNYRPFLLPVIYTVLNPARIPMILSRFDSSGSASINSDILATRFCLGGLLRLRQSKAIPIGAFADLWTVVWPWIEFLDEYEESLGVDMAPAMARYEVLVSLIRFLHDDESAMQLIDSTPGVHVVVARAWSYFVIHGPETGMSNVSYFIARLWKNPTTWDSAAFDELIVGAGGTRMDLASVVVSHLKRVLPHPYSRVTRDTVFYLVPIAYLVINHQDPPFRDALSLCGIVTALTTSAQALCRSTLDDAAMPLKPLFSALMQQISSFPPIWVTEALRAGLLEIVFTPHHRKAIYQALTALVRNILPAATVYQSALLQLSTSLAQVRHRNPDTTFGDMALRAGWVRLEALAESRSRILDEHRRGAFTSTRACHDIECGEIRPKQELKQCSGCLSAYYCSRTCQTSDWRRGGHRQTCRPREYPHISSRDRSFFLALVLQAYTTSKQEEITEKRLLFMEEHSHQVPYIMFDFTTGSSDIEVGSPGDVPSEFKFEMERTVRSGGQMQLHLVKVLHRTPTESSASRIWPFSLRIGSRSVAA</sequence>
<evidence type="ECO:0000256" key="3">
    <source>
        <dbReference type="ARBA" id="ARBA00022833"/>
    </source>
</evidence>
<dbReference type="EMBL" id="JACAZH010000024">
    <property type="protein sequence ID" value="KAF7342925.1"/>
    <property type="molecule type" value="Genomic_DNA"/>
</dbReference>
<name>A0A8H7CM95_9AGAR</name>
<dbReference type="Pfam" id="PF01753">
    <property type="entry name" value="zf-MYND"/>
    <property type="match status" value="1"/>
</dbReference>
<dbReference type="PROSITE" id="PS50865">
    <property type="entry name" value="ZF_MYND_2"/>
    <property type="match status" value="1"/>
</dbReference>
<dbReference type="GO" id="GO:0008270">
    <property type="term" value="F:zinc ion binding"/>
    <property type="evidence" value="ECO:0007669"/>
    <property type="project" value="UniProtKB-KW"/>
</dbReference>
<dbReference type="SUPFAM" id="SSF144232">
    <property type="entry name" value="HIT/MYND zinc finger-like"/>
    <property type="match status" value="1"/>
</dbReference>
<reference evidence="6" key="1">
    <citation type="submission" date="2020-05" db="EMBL/GenBank/DDBJ databases">
        <title>Mycena genomes resolve the evolution of fungal bioluminescence.</title>
        <authorList>
            <person name="Tsai I.J."/>
        </authorList>
    </citation>
    <scope>NUCLEOTIDE SEQUENCE</scope>
    <source>
        <strain evidence="6">160909Yilan</strain>
    </source>
</reference>
<dbReference type="InterPro" id="IPR002893">
    <property type="entry name" value="Znf_MYND"/>
</dbReference>
<keyword evidence="3" id="KW-0862">Zinc</keyword>
<proteinExistence type="predicted"/>